<gene>
    <name evidence="1" type="ORF">H131_09028</name>
</gene>
<evidence type="ECO:0000313" key="2">
    <source>
        <dbReference type="Proteomes" id="UP000013911"/>
    </source>
</evidence>
<dbReference type="RefSeq" id="WP_010858759.1">
    <property type="nucleotide sequence ID" value="NZ_KB933398.1"/>
</dbReference>
<dbReference type="AlphaFoldDB" id="R7ZFP2"/>
<dbReference type="HOGENOM" id="CLU_1376704_0_0_9"/>
<dbReference type="EMBL" id="AQPX01000015">
    <property type="protein sequence ID" value="EON72839.1"/>
    <property type="molecule type" value="Genomic_DNA"/>
</dbReference>
<protein>
    <recommendedName>
        <fullName evidence="3">Phage tail protein</fullName>
    </recommendedName>
</protein>
<proteinExistence type="predicted"/>
<dbReference type="NCBIfam" id="TIGR01633">
    <property type="entry name" value="phi3626_gp14_N"/>
    <property type="match status" value="1"/>
</dbReference>
<reference evidence="1 2" key="1">
    <citation type="submission" date="2013-04" db="EMBL/GenBank/DDBJ databases">
        <title>Draft genome of the heavy metal tolerant bacterium Lysinibacillus sphaericus strain OT4b.31.</title>
        <authorList>
            <person name="Pena-Montenegro T.D."/>
            <person name="Dussan J."/>
        </authorList>
    </citation>
    <scope>NUCLEOTIDE SEQUENCE [LARGE SCALE GENOMIC DNA]</scope>
    <source>
        <strain evidence="1 2">OT4b.31</strain>
    </source>
</reference>
<evidence type="ECO:0000313" key="1">
    <source>
        <dbReference type="EMBL" id="EON72839.1"/>
    </source>
</evidence>
<dbReference type="Gene3D" id="2.40.30.200">
    <property type="match status" value="1"/>
</dbReference>
<dbReference type="PATRIC" id="fig|1285586.5.peg.1829"/>
<dbReference type="InterPro" id="IPR006520">
    <property type="entry name" value="Dit_BPSPP_N"/>
</dbReference>
<comment type="caution">
    <text evidence="1">The sequence shown here is derived from an EMBL/GenBank/DDBJ whole genome shotgun (WGS) entry which is preliminary data.</text>
</comment>
<dbReference type="OrthoDB" id="2731856at2"/>
<evidence type="ECO:0008006" key="3">
    <source>
        <dbReference type="Google" id="ProtNLM"/>
    </source>
</evidence>
<name>R7ZFP2_LYSSH</name>
<accession>R7ZFP2</accession>
<organism evidence="1 2">
    <name type="scientific">Lysinibacillus sphaericus OT4b.31</name>
    <dbReference type="NCBI Taxonomy" id="1285586"/>
    <lineage>
        <taxon>Bacteria</taxon>
        <taxon>Bacillati</taxon>
        <taxon>Bacillota</taxon>
        <taxon>Bacilli</taxon>
        <taxon>Bacillales</taxon>
        <taxon>Bacillaceae</taxon>
        <taxon>Lysinibacillus</taxon>
    </lineage>
</organism>
<sequence>MLESIHFMYDNISSKDMGVTIGWSSGNLFEENFLPTRRIIEKKIANNETPYFQRVEHEPLSFKLSFYLDDWVNESDLRKIARWLLQPYYKPLVFDHNPNRVMYALVEGDSTLIHNGLKQGYVELKIRCDSPYTYSHEHILDKIEFRESNKSYLLKDDITTFAEGECHNMKITSNGLTIDAMNNTWGILYANTTNWGDNCNGNY</sequence>
<dbReference type="eggNOG" id="ENOG5033P3R">
    <property type="taxonomic scope" value="Bacteria"/>
</dbReference>
<dbReference type="Proteomes" id="UP000013911">
    <property type="component" value="Unassembled WGS sequence"/>
</dbReference>